<keyword evidence="5 7" id="KW-1133">Transmembrane helix</keyword>
<keyword evidence="3 7" id="KW-0812">Transmembrane</keyword>
<feature type="domain" description="Peptidase S54 rhomboid" evidence="8">
    <location>
        <begin position="99"/>
        <end position="274"/>
    </location>
</feature>
<feature type="transmembrane region" description="Helical" evidence="7">
    <location>
        <begin position="258"/>
        <end position="274"/>
    </location>
</feature>
<dbReference type="GO" id="GO:0016020">
    <property type="term" value="C:membrane"/>
    <property type="evidence" value="ECO:0007669"/>
    <property type="project" value="UniProtKB-SubCell"/>
</dbReference>
<reference evidence="9 10" key="1">
    <citation type="journal article" date="2018" name="Evol. Lett.">
        <title>Horizontal gene cluster transfer increased hallucinogenic mushroom diversity.</title>
        <authorList>
            <person name="Reynolds H.T."/>
            <person name="Vijayakumar V."/>
            <person name="Gluck-Thaler E."/>
            <person name="Korotkin H.B."/>
            <person name="Matheny P.B."/>
            <person name="Slot J.C."/>
        </authorList>
    </citation>
    <scope>NUCLEOTIDE SEQUENCE [LARGE SCALE GENOMIC DNA]</scope>
    <source>
        <strain evidence="9 10">SRW20</strain>
    </source>
</reference>
<name>A0A409VRH4_9AGAR</name>
<accession>A0A409VRH4</accession>
<feature type="transmembrane region" description="Helical" evidence="7">
    <location>
        <begin position="117"/>
        <end position="136"/>
    </location>
</feature>
<dbReference type="AlphaFoldDB" id="A0A409VRH4"/>
<dbReference type="InParanoid" id="A0A409VRH4"/>
<organism evidence="9 10">
    <name type="scientific">Gymnopilus dilepis</name>
    <dbReference type="NCBI Taxonomy" id="231916"/>
    <lineage>
        <taxon>Eukaryota</taxon>
        <taxon>Fungi</taxon>
        <taxon>Dikarya</taxon>
        <taxon>Basidiomycota</taxon>
        <taxon>Agaricomycotina</taxon>
        <taxon>Agaricomycetes</taxon>
        <taxon>Agaricomycetidae</taxon>
        <taxon>Agaricales</taxon>
        <taxon>Agaricineae</taxon>
        <taxon>Hymenogastraceae</taxon>
        <taxon>Gymnopilus</taxon>
    </lineage>
</organism>
<proteinExistence type="inferred from homology"/>
<keyword evidence="4" id="KW-0378">Hydrolase</keyword>
<dbReference type="GO" id="GO:0006465">
    <property type="term" value="P:signal peptide processing"/>
    <property type="evidence" value="ECO:0007669"/>
    <property type="project" value="TreeGrafter"/>
</dbReference>
<dbReference type="InterPro" id="IPR050925">
    <property type="entry name" value="Rhomboid_protease_S54"/>
</dbReference>
<dbReference type="STRING" id="231916.A0A409VRH4"/>
<keyword evidence="6 7" id="KW-0472">Membrane</keyword>
<evidence type="ECO:0000256" key="7">
    <source>
        <dbReference type="SAM" id="Phobius"/>
    </source>
</evidence>
<feature type="transmembrane region" description="Helical" evidence="7">
    <location>
        <begin position="218"/>
        <end position="238"/>
    </location>
</feature>
<dbReference type="GO" id="GO:0004252">
    <property type="term" value="F:serine-type endopeptidase activity"/>
    <property type="evidence" value="ECO:0007669"/>
    <property type="project" value="InterPro"/>
</dbReference>
<dbReference type="PANTHER" id="PTHR43731">
    <property type="entry name" value="RHOMBOID PROTEASE"/>
    <property type="match status" value="1"/>
</dbReference>
<comment type="similarity">
    <text evidence="2">Belongs to the peptidase S54 family.</text>
</comment>
<evidence type="ECO:0000256" key="4">
    <source>
        <dbReference type="ARBA" id="ARBA00022801"/>
    </source>
</evidence>
<keyword evidence="10" id="KW-1185">Reference proteome</keyword>
<evidence type="ECO:0000259" key="8">
    <source>
        <dbReference type="Pfam" id="PF01694"/>
    </source>
</evidence>
<gene>
    <name evidence="9" type="ORF">CVT26_001682</name>
</gene>
<sequence length="280" mass="31122">MAHRPTVAASLFQKRRLSTSPPLSLRYHVPQPRHRKSRFFGFLDKLPPNAVFYGILGLNATVFVMWFMAIQKYKQEGDPSAVIWMQENFLNNWKNLVSGRIWTPLTACFSHQDWSHILLNGFTFYFMAPTVLHLIGSRQFIFLYMGGLGAKSLADFELGGLISSFASMIYAKLAGKKNYASHGASGPELFLHLSTDGSSGAIYSVVSLLACLAPKMTFQLYGIIPIPAWLAVTGLFTYDLYSTISAKVLSCLNGTTDTVGHIGGIMAGIGYFLIRRFHVF</sequence>
<dbReference type="PANTHER" id="PTHR43731:SF14">
    <property type="entry name" value="PRESENILIN-ASSOCIATED RHOMBOID-LIKE PROTEIN, MITOCHONDRIAL"/>
    <property type="match status" value="1"/>
</dbReference>
<dbReference type="Proteomes" id="UP000284706">
    <property type="component" value="Unassembled WGS sequence"/>
</dbReference>
<evidence type="ECO:0000256" key="6">
    <source>
        <dbReference type="ARBA" id="ARBA00023136"/>
    </source>
</evidence>
<comment type="subcellular location">
    <subcellularLocation>
        <location evidence="1">Membrane</location>
        <topology evidence="1">Multi-pass membrane protein</topology>
    </subcellularLocation>
</comment>
<evidence type="ECO:0000256" key="1">
    <source>
        <dbReference type="ARBA" id="ARBA00004141"/>
    </source>
</evidence>
<protein>
    <recommendedName>
        <fullName evidence="8">Peptidase S54 rhomboid domain-containing protein</fullName>
    </recommendedName>
</protein>
<dbReference type="EMBL" id="NHYE01005586">
    <property type="protein sequence ID" value="PPQ68848.1"/>
    <property type="molecule type" value="Genomic_DNA"/>
</dbReference>
<feature type="transmembrane region" description="Helical" evidence="7">
    <location>
        <begin position="50"/>
        <end position="70"/>
    </location>
</feature>
<comment type="caution">
    <text evidence="9">The sequence shown here is derived from an EMBL/GenBank/DDBJ whole genome shotgun (WGS) entry which is preliminary data.</text>
</comment>
<dbReference type="SUPFAM" id="SSF144091">
    <property type="entry name" value="Rhomboid-like"/>
    <property type="match status" value="1"/>
</dbReference>
<dbReference type="InterPro" id="IPR035952">
    <property type="entry name" value="Rhomboid-like_sf"/>
</dbReference>
<evidence type="ECO:0000256" key="2">
    <source>
        <dbReference type="ARBA" id="ARBA00009045"/>
    </source>
</evidence>
<evidence type="ECO:0000313" key="9">
    <source>
        <dbReference type="EMBL" id="PPQ68848.1"/>
    </source>
</evidence>
<evidence type="ECO:0000313" key="10">
    <source>
        <dbReference type="Proteomes" id="UP000284706"/>
    </source>
</evidence>
<evidence type="ECO:0000256" key="5">
    <source>
        <dbReference type="ARBA" id="ARBA00022989"/>
    </source>
</evidence>
<dbReference type="Pfam" id="PF01694">
    <property type="entry name" value="Rhomboid"/>
    <property type="match status" value="1"/>
</dbReference>
<dbReference type="OrthoDB" id="418595at2759"/>
<dbReference type="Gene3D" id="1.20.1540.10">
    <property type="entry name" value="Rhomboid-like"/>
    <property type="match status" value="1"/>
</dbReference>
<evidence type="ECO:0000256" key="3">
    <source>
        <dbReference type="ARBA" id="ARBA00022692"/>
    </source>
</evidence>
<dbReference type="InterPro" id="IPR022764">
    <property type="entry name" value="Peptidase_S54_rhomboid_dom"/>
</dbReference>